<evidence type="ECO:0000256" key="13">
    <source>
        <dbReference type="ARBA" id="ARBA00023303"/>
    </source>
</evidence>
<comment type="subunit">
    <text evidence="15">Homotetramer, assembles in a dimer or dimers configuration with two interfaces.</text>
</comment>
<dbReference type="eggNOG" id="KOG2966">
    <property type="taxonomic scope" value="Eukaryota"/>
</dbReference>
<comment type="caution">
    <text evidence="20">The sequence shown here is derived from an EMBL/GenBank/DDBJ whole genome shotgun (WGS) entry which is preliminary data.</text>
</comment>
<dbReference type="GO" id="GO:0036444">
    <property type="term" value="P:calcium import into the mitochondrion"/>
    <property type="evidence" value="ECO:0007669"/>
    <property type="project" value="TreeGrafter"/>
</dbReference>
<dbReference type="InterPro" id="IPR039055">
    <property type="entry name" value="MCU_fam"/>
</dbReference>
<name>R4XBC0_TAPDE</name>
<evidence type="ECO:0000256" key="16">
    <source>
        <dbReference type="ARBA" id="ARBA00045938"/>
    </source>
</evidence>
<dbReference type="Proteomes" id="UP000013776">
    <property type="component" value="Unassembled WGS sequence"/>
</dbReference>
<evidence type="ECO:0000256" key="8">
    <source>
        <dbReference type="ARBA" id="ARBA00022837"/>
    </source>
</evidence>
<proteinExistence type="inferred from homology"/>
<evidence type="ECO:0000256" key="9">
    <source>
        <dbReference type="ARBA" id="ARBA00022989"/>
    </source>
</evidence>
<evidence type="ECO:0000313" key="21">
    <source>
        <dbReference type="Proteomes" id="UP000013776"/>
    </source>
</evidence>
<keyword evidence="10 17" id="KW-0406">Ion transport</keyword>
<dbReference type="GO" id="GO:0005262">
    <property type="term" value="F:calcium channel activity"/>
    <property type="evidence" value="ECO:0007669"/>
    <property type="project" value="UniProtKB-UniRule"/>
</dbReference>
<dbReference type="Pfam" id="PF04678">
    <property type="entry name" value="MCU"/>
    <property type="match status" value="1"/>
</dbReference>
<comment type="function">
    <text evidence="16">Highly selective calcium channel localized to the inner mitochondrial membrane, which mediates calcium uptake into the mitochondrial matrix. Mitochondrial calcium homeostasis plays key roles in cellular physiology and regulates ATP production, cytoplasmic calcium signals and activation of cell death pathways. Sufficient to operate as a pore-forming channel without the need of calcium-sensor or auxiliary subunit.</text>
</comment>
<keyword evidence="21" id="KW-1185">Reference proteome</keyword>
<evidence type="ECO:0000313" key="20">
    <source>
        <dbReference type="EMBL" id="CCG83144.1"/>
    </source>
</evidence>
<dbReference type="EMBL" id="CAHR02000126">
    <property type="protein sequence ID" value="CCG83144.1"/>
    <property type="molecule type" value="Genomic_DNA"/>
</dbReference>
<evidence type="ECO:0000256" key="2">
    <source>
        <dbReference type="ARBA" id="ARBA00005653"/>
    </source>
</evidence>
<comment type="similarity">
    <text evidence="2 17">Belongs to the MCU (TC 1.A.77) family.</text>
</comment>
<dbReference type="AlphaFoldDB" id="R4XBC0"/>
<dbReference type="PANTHER" id="PTHR13462:SF10">
    <property type="entry name" value="CALCIUM UNIPORTER PROTEIN, MITOCHONDRIAL"/>
    <property type="match status" value="1"/>
</dbReference>
<evidence type="ECO:0000259" key="19">
    <source>
        <dbReference type="Pfam" id="PF04678"/>
    </source>
</evidence>
<keyword evidence="9 17" id="KW-1133">Transmembrane helix</keyword>
<evidence type="ECO:0000256" key="12">
    <source>
        <dbReference type="ARBA" id="ARBA00023136"/>
    </source>
</evidence>
<keyword evidence="3 17" id="KW-0813">Transport</keyword>
<keyword evidence="4 17" id="KW-0109">Calcium transport</keyword>
<dbReference type="GO" id="GO:0015292">
    <property type="term" value="F:uniporter activity"/>
    <property type="evidence" value="ECO:0007669"/>
    <property type="project" value="UniProtKB-UniRule"/>
</dbReference>
<comment type="subcellular location">
    <subcellularLocation>
        <location evidence="1 17">Mitochondrion inner membrane</location>
        <topology evidence="1 17">Multi-pass membrane protein</topology>
    </subcellularLocation>
</comment>
<evidence type="ECO:0000256" key="3">
    <source>
        <dbReference type="ARBA" id="ARBA00022448"/>
    </source>
</evidence>
<evidence type="ECO:0000256" key="4">
    <source>
        <dbReference type="ARBA" id="ARBA00022568"/>
    </source>
</evidence>
<evidence type="ECO:0000256" key="5">
    <source>
        <dbReference type="ARBA" id="ARBA00022673"/>
    </source>
</evidence>
<dbReference type="GO" id="GO:1990246">
    <property type="term" value="C:uniplex complex"/>
    <property type="evidence" value="ECO:0007669"/>
    <property type="project" value="TreeGrafter"/>
</dbReference>
<comment type="catalytic activity">
    <reaction evidence="14">
        <text>Ca(2+)(in) = Ca(2+)(out)</text>
        <dbReference type="Rhea" id="RHEA:29671"/>
        <dbReference type="ChEBI" id="CHEBI:29108"/>
    </reaction>
</comment>
<dbReference type="VEuPathDB" id="FungiDB:TAPDE_003314"/>
<dbReference type="STRING" id="1097556.R4XBC0"/>
<keyword evidence="8 17" id="KW-0106">Calcium</keyword>
<keyword evidence="7 17" id="KW-0999">Mitochondrion inner membrane</keyword>
<evidence type="ECO:0000256" key="7">
    <source>
        <dbReference type="ARBA" id="ARBA00022792"/>
    </source>
</evidence>
<comment type="function">
    <text evidence="17">Mitochondrial inner membrane calcium uniporter that mediates calcium uptake into mitochondria. Mitochondrial calcium homeostasis plays key roles in cellular physiology and regulates cell bioenergetics, cytoplasmic calcium signals and activation of cell death pathways.</text>
</comment>
<evidence type="ECO:0000256" key="1">
    <source>
        <dbReference type="ARBA" id="ARBA00004448"/>
    </source>
</evidence>
<evidence type="ECO:0000256" key="6">
    <source>
        <dbReference type="ARBA" id="ARBA00022692"/>
    </source>
</evidence>
<protein>
    <recommendedName>
        <fullName evidence="17">Calcium uniporter protein</fullName>
    </recommendedName>
</protein>
<dbReference type="InterPro" id="IPR006769">
    <property type="entry name" value="MCU_C"/>
</dbReference>
<evidence type="ECO:0000256" key="15">
    <source>
        <dbReference type="ARBA" id="ARBA00044966"/>
    </source>
</evidence>
<evidence type="ECO:0000256" key="18">
    <source>
        <dbReference type="SAM" id="MobiDB-lite"/>
    </source>
</evidence>
<feature type="domain" description="Calcium uniporter protein C-terminal" evidence="19">
    <location>
        <begin position="129"/>
        <end position="253"/>
    </location>
</feature>
<organism evidence="20 21">
    <name type="scientific">Taphrina deformans (strain PYCC 5710 / ATCC 11124 / CBS 356.35 / IMI 108563 / JCM 9778 / NBRC 8474)</name>
    <name type="common">Peach leaf curl fungus</name>
    <name type="synonym">Lalaria deformans</name>
    <dbReference type="NCBI Taxonomy" id="1097556"/>
    <lineage>
        <taxon>Eukaryota</taxon>
        <taxon>Fungi</taxon>
        <taxon>Dikarya</taxon>
        <taxon>Ascomycota</taxon>
        <taxon>Taphrinomycotina</taxon>
        <taxon>Taphrinomycetes</taxon>
        <taxon>Taphrinales</taxon>
        <taxon>Taphrinaceae</taxon>
        <taxon>Taphrina</taxon>
    </lineage>
</organism>
<dbReference type="OrthoDB" id="278338at2759"/>
<keyword evidence="6 17" id="KW-0812">Transmembrane</keyword>
<evidence type="ECO:0000256" key="10">
    <source>
        <dbReference type="ARBA" id="ARBA00023065"/>
    </source>
</evidence>
<evidence type="ECO:0000256" key="17">
    <source>
        <dbReference type="RuleBase" id="RU367035"/>
    </source>
</evidence>
<gene>
    <name evidence="20" type="ORF">TAPDE_003314</name>
</gene>
<feature type="compositionally biased region" description="Basic and acidic residues" evidence="18">
    <location>
        <begin position="301"/>
        <end position="310"/>
    </location>
</feature>
<feature type="transmembrane region" description="Helical" evidence="17">
    <location>
        <begin position="200"/>
        <end position="218"/>
    </location>
</feature>
<dbReference type="PANTHER" id="PTHR13462">
    <property type="entry name" value="CALCIUM UNIPORTER PROTEIN, MITOCHONDRIAL"/>
    <property type="match status" value="1"/>
</dbReference>
<evidence type="ECO:0000256" key="11">
    <source>
        <dbReference type="ARBA" id="ARBA00023128"/>
    </source>
</evidence>
<evidence type="ECO:0000256" key="14">
    <source>
        <dbReference type="ARBA" id="ARBA00036634"/>
    </source>
</evidence>
<accession>R4XBC0</accession>
<feature type="region of interest" description="Disordered" evidence="18">
    <location>
        <begin position="301"/>
        <end position="332"/>
    </location>
</feature>
<keyword evidence="11 17" id="KW-0496">Mitochondrion</keyword>
<reference evidence="20 21" key="1">
    <citation type="journal article" date="2013" name="MBio">
        <title>Genome sequencing of the plant pathogen Taphrina deformans, the causal agent of peach leaf curl.</title>
        <authorList>
            <person name="Cisse O.H."/>
            <person name="Almeida J.M.G.C.F."/>
            <person name="Fonseca A."/>
            <person name="Kumar A.A."/>
            <person name="Salojaervi J."/>
            <person name="Overmyer K."/>
            <person name="Hauser P.M."/>
            <person name="Pagni M."/>
        </authorList>
    </citation>
    <scope>NUCLEOTIDE SEQUENCE [LARGE SCALE GENOMIC DNA]</scope>
    <source>
        <strain evidence="21">PYCC 5710 / ATCC 11124 / CBS 356.35 / IMI 108563 / JCM 9778 / NBRC 8474</strain>
    </source>
</reference>
<feature type="transmembrane region" description="Helical" evidence="17">
    <location>
        <begin position="168"/>
        <end position="188"/>
    </location>
</feature>
<keyword evidence="12 17" id="KW-0472">Membrane</keyword>
<keyword evidence="13 17" id="KW-0407">Ion channel</keyword>
<sequence>MASPKRIEERSSREGLSEDDFKQSRGRLFFTNANSLKLVMPMPHNSESITFLLHTQQPLSYLETLIRNELTEAHPSPKITFWDVHRHSKWSTGVQISEFIREGAASKRFCIDISGTEESARVEVNVPNFEDRTQFLRAQLGRLTDTLQQQYKIKSECDELARKTAQKYALGGMAGLVTYWIVVFDLTFYTSLGWDLMEPVTYLTSLSALIGGYCWFLYHNRDVSYSSVLHTAATVRQQRLYKQKGFDIMHWRDLVAEGKDLRKEIRRIANEYNEDWNESVDSYISNNSSDASEILIKAANKEAKSRRGSDKEDDLADDGVINGSNEVKPGKE</sequence>
<keyword evidence="5 17" id="KW-0107">Calcium channel</keyword>
<dbReference type="GO" id="GO:0051560">
    <property type="term" value="P:mitochondrial calcium ion homeostasis"/>
    <property type="evidence" value="ECO:0007669"/>
    <property type="project" value="UniProtKB-UniRule"/>
</dbReference>